<proteinExistence type="predicted"/>
<dbReference type="EMBL" id="PVTR01000001">
    <property type="protein sequence ID" value="PRY90614.1"/>
    <property type="molecule type" value="Genomic_DNA"/>
</dbReference>
<reference evidence="1 2" key="1">
    <citation type="submission" date="2018-03" db="EMBL/GenBank/DDBJ databases">
        <title>Genomic Encyclopedia of Archaeal and Bacterial Type Strains, Phase II (KMG-II): from individual species to whole genera.</title>
        <authorList>
            <person name="Goeker M."/>
        </authorList>
    </citation>
    <scope>NUCLEOTIDE SEQUENCE [LARGE SCALE GENOMIC DNA]</scope>
    <source>
        <strain evidence="1 2">DSM 27929</strain>
    </source>
</reference>
<evidence type="ECO:0000313" key="1">
    <source>
        <dbReference type="EMBL" id="PRY90614.1"/>
    </source>
</evidence>
<name>A0A2T0WVK2_9BACT</name>
<dbReference type="Proteomes" id="UP000238157">
    <property type="component" value="Unassembled WGS sequence"/>
</dbReference>
<gene>
    <name evidence="1" type="ORF">CLW00_101278</name>
</gene>
<keyword evidence="2" id="KW-1185">Reference proteome</keyword>
<sequence length="72" mass="8563">MFEEIRKKAEQEPENLEALKSITEPPCKHCHYFKPFIPVDYNGTTQRIRLCRHSTMVQTFTCFKEREEVSNA</sequence>
<dbReference type="AlphaFoldDB" id="A0A2T0WVK2"/>
<dbReference type="RefSeq" id="WP_106131855.1">
    <property type="nucleotide sequence ID" value="NZ_PVTR01000001.1"/>
</dbReference>
<evidence type="ECO:0000313" key="2">
    <source>
        <dbReference type="Proteomes" id="UP000238157"/>
    </source>
</evidence>
<comment type="caution">
    <text evidence="1">The sequence shown here is derived from an EMBL/GenBank/DDBJ whole genome shotgun (WGS) entry which is preliminary data.</text>
</comment>
<organism evidence="1 2">
    <name type="scientific">Mongoliibacter ruber</name>
    <dbReference type="NCBI Taxonomy" id="1750599"/>
    <lineage>
        <taxon>Bacteria</taxon>
        <taxon>Pseudomonadati</taxon>
        <taxon>Bacteroidota</taxon>
        <taxon>Cytophagia</taxon>
        <taxon>Cytophagales</taxon>
        <taxon>Cyclobacteriaceae</taxon>
        <taxon>Mongoliibacter</taxon>
    </lineage>
</organism>
<accession>A0A2T0WVK2</accession>
<protein>
    <submittedName>
        <fullName evidence="1">Uncharacterized protein</fullName>
    </submittedName>
</protein>